<feature type="signal peptide" evidence="1">
    <location>
        <begin position="1"/>
        <end position="18"/>
    </location>
</feature>
<evidence type="ECO:0000313" key="3">
    <source>
        <dbReference type="Proteomes" id="UP000193560"/>
    </source>
</evidence>
<gene>
    <name evidence="2" type="ORF">BCR42DRAFT_427321</name>
</gene>
<feature type="chain" id="PRO_5012823737" evidence="1">
    <location>
        <begin position="19"/>
        <end position="106"/>
    </location>
</feature>
<proteinExistence type="predicted"/>
<comment type="caution">
    <text evidence="2">The sequence shown here is derived from an EMBL/GenBank/DDBJ whole genome shotgun (WGS) entry which is preliminary data.</text>
</comment>
<sequence length="106" mass="11716">MMKSIFVILCIAVTMTIADPISILLYYPGQPQPISQPVPQCFPVANAAGQLPKQASSNSRNLFCSFYMDKFCNGILANEMVRKNRVDLSKLPISSSTYGLCELSDY</sequence>
<keyword evidence="1" id="KW-0732">Signal</keyword>
<keyword evidence="3" id="KW-1185">Reference proteome</keyword>
<organism evidence="2 3">
    <name type="scientific">Absidia repens</name>
    <dbReference type="NCBI Taxonomy" id="90262"/>
    <lineage>
        <taxon>Eukaryota</taxon>
        <taxon>Fungi</taxon>
        <taxon>Fungi incertae sedis</taxon>
        <taxon>Mucoromycota</taxon>
        <taxon>Mucoromycotina</taxon>
        <taxon>Mucoromycetes</taxon>
        <taxon>Mucorales</taxon>
        <taxon>Cunninghamellaceae</taxon>
        <taxon>Absidia</taxon>
    </lineage>
</organism>
<evidence type="ECO:0000256" key="1">
    <source>
        <dbReference type="SAM" id="SignalP"/>
    </source>
</evidence>
<dbReference type="Proteomes" id="UP000193560">
    <property type="component" value="Unassembled WGS sequence"/>
</dbReference>
<protein>
    <submittedName>
        <fullName evidence="2">Uncharacterized protein</fullName>
    </submittedName>
</protein>
<evidence type="ECO:0000313" key="2">
    <source>
        <dbReference type="EMBL" id="ORZ06207.1"/>
    </source>
</evidence>
<dbReference type="EMBL" id="MCGE01000040">
    <property type="protein sequence ID" value="ORZ06207.1"/>
    <property type="molecule type" value="Genomic_DNA"/>
</dbReference>
<reference evidence="2 3" key="1">
    <citation type="submission" date="2016-07" db="EMBL/GenBank/DDBJ databases">
        <title>Pervasive Adenine N6-methylation of Active Genes in Fungi.</title>
        <authorList>
            <consortium name="DOE Joint Genome Institute"/>
            <person name="Mondo S.J."/>
            <person name="Dannebaum R.O."/>
            <person name="Kuo R.C."/>
            <person name="Labutti K."/>
            <person name="Haridas S."/>
            <person name="Kuo A."/>
            <person name="Salamov A."/>
            <person name="Ahrendt S.R."/>
            <person name="Lipzen A."/>
            <person name="Sullivan W."/>
            <person name="Andreopoulos W.B."/>
            <person name="Clum A."/>
            <person name="Lindquist E."/>
            <person name="Daum C."/>
            <person name="Ramamoorthy G.K."/>
            <person name="Gryganskyi A."/>
            <person name="Culley D."/>
            <person name="Magnuson J.K."/>
            <person name="James T.Y."/>
            <person name="O'Malley M.A."/>
            <person name="Stajich J.E."/>
            <person name="Spatafora J.W."/>
            <person name="Visel A."/>
            <person name="Grigoriev I.V."/>
        </authorList>
    </citation>
    <scope>NUCLEOTIDE SEQUENCE [LARGE SCALE GENOMIC DNA]</scope>
    <source>
        <strain evidence="2 3">NRRL 1336</strain>
    </source>
</reference>
<name>A0A1X2HZN0_9FUNG</name>
<accession>A0A1X2HZN0</accession>
<dbReference type="AlphaFoldDB" id="A0A1X2HZN0"/>